<dbReference type="PANTHER" id="PTHR30137">
    <property type="entry name" value="LUCIFERASE-LIKE MONOOXYGENASE"/>
    <property type="match status" value="1"/>
</dbReference>
<sequence>MGDSHDVSTMEGAQAAVDAALRKWGRIDDSHFGSTVHMSRAAWPTMRNRGYRRIVNTCSAAIFGITRASAYAAAAAQPHRCLDRECHDPDLYADGMIDVPISALEVAVVESGTSGVETLRDTATFARRLELLGYHRIWYAEHHHSPAIGAFPPVVLIAHAAASTSAIRLGSGGVLAPNHAPITLAEQFGTLAALHPDRIDLGIGRGPGTFDEATARALRRGAGPATDAQYHDDVAAILSFLVEEVALGRLPEPWLLCSSTAGAALAARLGLPIAVAHHIRPDNTFAVLERYRAAFIPSRWCEQPRVVVCLEAICAETEEEAAWRAGPMDVVKAGLLKGLSEIPFPTPADAASHPFTAEERQALAGFRAQQACGTPEAVVRRLAQLAAETGADELMLTTPVYDLEARVRSYDLIKRHCEATKTP</sequence>
<reference evidence="3" key="1">
    <citation type="journal article" date="2014" name="Int. J. Syst. Evol. Microbiol.">
        <title>Complete genome sequence of Corynebacterium casei LMG S-19264T (=DSM 44701T), isolated from a smear-ripened cheese.</title>
        <authorList>
            <consortium name="US DOE Joint Genome Institute (JGI-PGF)"/>
            <person name="Walter F."/>
            <person name="Albersmeier A."/>
            <person name="Kalinowski J."/>
            <person name="Ruckert C."/>
        </authorList>
    </citation>
    <scope>NUCLEOTIDE SEQUENCE</scope>
    <source>
        <strain evidence="3">JCM 4369</strain>
    </source>
</reference>
<dbReference type="InterPro" id="IPR019949">
    <property type="entry name" value="CmoO-like"/>
</dbReference>
<evidence type="ECO:0000313" key="3">
    <source>
        <dbReference type="EMBL" id="GGV29474.1"/>
    </source>
</evidence>
<evidence type="ECO:0000259" key="2">
    <source>
        <dbReference type="Pfam" id="PF00296"/>
    </source>
</evidence>
<evidence type="ECO:0000313" key="4">
    <source>
        <dbReference type="Proteomes" id="UP000618795"/>
    </source>
</evidence>
<comment type="similarity">
    <text evidence="1">To bacterial alkanal monooxygenase alpha and beta chains.</text>
</comment>
<dbReference type="GO" id="GO:0005829">
    <property type="term" value="C:cytosol"/>
    <property type="evidence" value="ECO:0007669"/>
    <property type="project" value="TreeGrafter"/>
</dbReference>
<dbReference type="Pfam" id="PF00296">
    <property type="entry name" value="Bac_luciferase"/>
    <property type="match status" value="1"/>
</dbReference>
<organism evidence="3 4">
    <name type="scientific">Streptomyces filipinensis</name>
    <dbReference type="NCBI Taxonomy" id="66887"/>
    <lineage>
        <taxon>Bacteria</taxon>
        <taxon>Bacillati</taxon>
        <taxon>Actinomycetota</taxon>
        <taxon>Actinomycetes</taxon>
        <taxon>Kitasatosporales</taxon>
        <taxon>Streptomycetaceae</taxon>
        <taxon>Streptomyces</taxon>
    </lineage>
</organism>
<gene>
    <name evidence="3" type="ORF">GCM10010260_82490</name>
</gene>
<dbReference type="SUPFAM" id="SSF51679">
    <property type="entry name" value="Bacterial luciferase-like"/>
    <property type="match status" value="1"/>
</dbReference>
<reference evidence="3" key="2">
    <citation type="submission" date="2020-09" db="EMBL/GenBank/DDBJ databases">
        <authorList>
            <person name="Sun Q."/>
            <person name="Ohkuma M."/>
        </authorList>
    </citation>
    <scope>NUCLEOTIDE SEQUENCE</scope>
    <source>
        <strain evidence="3">JCM 4369</strain>
    </source>
</reference>
<dbReference type="PANTHER" id="PTHR30137:SF6">
    <property type="entry name" value="LUCIFERASE-LIKE MONOOXYGENASE"/>
    <property type="match status" value="1"/>
</dbReference>
<evidence type="ECO:0000256" key="1">
    <source>
        <dbReference type="ARBA" id="ARBA00007789"/>
    </source>
</evidence>
<dbReference type="InterPro" id="IPR036661">
    <property type="entry name" value="Luciferase-like_sf"/>
</dbReference>
<protein>
    <recommendedName>
        <fullName evidence="2">Luciferase-like domain-containing protein</fullName>
    </recommendedName>
</protein>
<dbReference type="GO" id="GO:0016705">
    <property type="term" value="F:oxidoreductase activity, acting on paired donors, with incorporation or reduction of molecular oxygen"/>
    <property type="evidence" value="ECO:0007669"/>
    <property type="project" value="InterPro"/>
</dbReference>
<dbReference type="InterPro" id="IPR036291">
    <property type="entry name" value="NAD(P)-bd_dom_sf"/>
</dbReference>
<dbReference type="InterPro" id="IPR011251">
    <property type="entry name" value="Luciferase-like_dom"/>
</dbReference>
<dbReference type="EMBL" id="BMTD01000036">
    <property type="protein sequence ID" value="GGV29474.1"/>
    <property type="molecule type" value="Genomic_DNA"/>
</dbReference>
<feature type="domain" description="Luciferase-like" evidence="2">
    <location>
        <begin position="113"/>
        <end position="392"/>
    </location>
</feature>
<name>A0A918IMS6_9ACTN</name>
<proteinExistence type="predicted"/>
<dbReference type="InterPro" id="IPR050766">
    <property type="entry name" value="Bact_Lucif_Oxidored"/>
</dbReference>
<accession>A0A918IMS6</accession>
<dbReference type="Gene3D" id="3.20.20.30">
    <property type="entry name" value="Luciferase-like domain"/>
    <property type="match status" value="1"/>
</dbReference>
<dbReference type="SUPFAM" id="SSF51735">
    <property type="entry name" value="NAD(P)-binding Rossmann-fold domains"/>
    <property type="match status" value="1"/>
</dbReference>
<keyword evidence="4" id="KW-1185">Reference proteome</keyword>
<dbReference type="AlphaFoldDB" id="A0A918IMS6"/>
<dbReference type="Proteomes" id="UP000618795">
    <property type="component" value="Unassembled WGS sequence"/>
</dbReference>
<dbReference type="NCBIfam" id="TIGR03558">
    <property type="entry name" value="oxido_grp_1"/>
    <property type="match status" value="1"/>
</dbReference>
<comment type="caution">
    <text evidence="3">The sequence shown here is derived from an EMBL/GenBank/DDBJ whole genome shotgun (WGS) entry which is preliminary data.</text>
</comment>
<dbReference type="Gene3D" id="3.40.50.720">
    <property type="entry name" value="NAD(P)-binding Rossmann-like Domain"/>
    <property type="match status" value="1"/>
</dbReference>